<dbReference type="Proteomes" id="UP000008084">
    <property type="component" value="Chromosome"/>
</dbReference>
<accession>A0A0H3NVG5</accession>
<dbReference type="AlphaFoldDB" id="A0A0H3NVG5"/>
<dbReference type="KEGG" id="yey:Y11_07521"/>
<evidence type="ECO:0000313" key="2">
    <source>
        <dbReference type="Proteomes" id="UP000008084"/>
    </source>
</evidence>
<dbReference type="EMBL" id="FR729477">
    <property type="protein sequence ID" value="CBY27429.1"/>
    <property type="molecule type" value="Genomic_DNA"/>
</dbReference>
<sequence>MHILFILLNIYVIQICLNDSFFKQILNCDVCLVGYYFMAIKQKNPAKLMAGFNRYLS</sequence>
<reference evidence="1 2" key="1">
    <citation type="journal article" date="2011" name="J. Bacteriol.">
        <title>Complete genome sequence of Yersinia enterocolitica subsp. palearctica serogroup O:3.</title>
        <authorList>
            <person name="Batzilla J."/>
            <person name="Hoper D."/>
            <person name="Antonenka U."/>
            <person name="Heesemann J."/>
            <person name="Rakin A."/>
        </authorList>
    </citation>
    <scope>NUCLEOTIDE SEQUENCE [LARGE SCALE GENOMIC DNA]</scope>
    <source>
        <strain evidence="2">DSM 13030 / CIP 106945 / Y11</strain>
    </source>
</reference>
<organism evidence="1 2">
    <name type="scientific">Yersinia enterocolitica subsp. palearctica serotype O:3 (strain DSM 13030 / CIP 106945 / Y11)</name>
    <dbReference type="NCBI Taxonomy" id="930944"/>
    <lineage>
        <taxon>Bacteria</taxon>
        <taxon>Pseudomonadati</taxon>
        <taxon>Pseudomonadota</taxon>
        <taxon>Gammaproteobacteria</taxon>
        <taxon>Enterobacterales</taxon>
        <taxon>Yersiniaceae</taxon>
        <taxon>Yersinia</taxon>
    </lineage>
</organism>
<protein>
    <submittedName>
        <fullName evidence="1">Uncharacterized protein</fullName>
    </submittedName>
</protein>
<proteinExistence type="predicted"/>
<dbReference type="HOGENOM" id="CLU_2995770_0_0_6"/>
<name>A0A0H3NVG5_YERE1</name>
<gene>
    <name evidence="1" type="ordered locus">Y11_07521</name>
</gene>
<evidence type="ECO:0000313" key="1">
    <source>
        <dbReference type="EMBL" id="CBY27429.1"/>
    </source>
</evidence>